<keyword evidence="5 9" id="KW-0472">Membrane</keyword>
<organism evidence="12 13">
    <name type="scientific">Ridgeia piscesae</name>
    <name type="common">Tubeworm</name>
    <dbReference type="NCBI Taxonomy" id="27915"/>
    <lineage>
        <taxon>Eukaryota</taxon>
        <taxon>Metazoa</taxon>
        <taxon>Spiralia</taxon>
        <taxon>Lophotrochozoa</taxon>
        <taxon>Annelida</taxon>
        <taxon>Polychaeta</taxon>
        <taxon>Sedentaria</taxon>
        <taxon>Canalipalpata</taxon>
        <taxon>Sabellida</taxon>
        <taxon>Siboglinidae</taxon>
        <taxon>Ridgeia</taxon>
    </lineage>
</organism>
<dbReference type="InterPro" id="IPR000742">
    <property type="entry name" value="EGF"/>
</dbReference>
<comment type="caution">
    <text evidence="7">Lacks conserved residue(s) required for the propagation of feature annotation.</text>
</comment>
<dbReference type="SMART" id="SM00294">
    <property type="entry name" value="4.1m"/>
    <property type="match status" value="1"/>
</dbReference>
<reference evidence="12" key="1">
    <citation type="journal article" date="2023" name="Mol. Biol. Evol.">
        <title>Third-Generation Sequencing Reveals the Adaptive Role of the Epigenome in Three Deep-Sea Polychaetes.</title>
        <authorList>
            <person name="Perez M."/>
            <person name="Aroh O."/>
            <person name="Sun Y."/>
            <person name="Lan Y."/>
            <person name="Juniper S.K."/>
            <person name="Young C.R."/>
            <person name="Angers B."/>
            <person name="Qian P.Y."/>
        </authorList>
    </citation>
    <scope>NUCLEOTIDE SEQUENCE</scope>
    <source>
        <strain evidence="12">R07B-5</strain>
    </source>
</reference>
<dbReference type="Pfam" id="PF02210">
    <property type="entry name" value="Laminin_G_2"/>
    <property type="match status" value="2"/>
</dbReference>
<dbReference type="CDD" id="cd00054">
    <property type="entry name" value="EGF_CA"/>
    <property type="match status" value="1"/>
</dbReference>
<keyword evidence="3 9" id="KW-0812">Transmembrane</keyword>
<feature type="domain" description="Laminin G" evidence="10">
    <location>
        <begin position="283"/>
        <end position="458"/>
    </location>
</feature>
<dbReference type="InterPro" id="IPR050372">
    <property type="entry name" value="Neurexin-related_CASP"/>
</dbReference>
<keyword evidence="13" id="KW-1185">Reference proteome</keyword>
<dbReference type="SUPFAM" id="SSF49899">
    <property type="entry name" value="Concanavalin A-like lectins/glucanases"/>
    <property type="match status" value="2"/>
</dbReference>
<dbReference type="CDD" id="cd00110">
    <property type="entry name" value="LamG"/>
    <property type="match status" value="2"/>
</dbReference>
<accession>A0AAD9L077</accession>
<dbReference type="EMBL" id="JAODUO010000435">
    <property type="protein sequence ID" value="KAK2180621.1"/>
    <property type="molecule type" value="Genomic_DNA"/>
</dbReference>
<evidence type="ECO:0000256" key="1">
    <source>
        <dbReference type="ARBA" id="ARBA00004479"/>
    </source>
</evidence>
<dbReference type="PANTHER" id="PTHR15036">
    <property type="entry name" value="PIKACHURIN-LIKE PROTEIN"/>
    <property type="match status" value="1"/>
</dbReference>
<sequence length="794" mass="87535">MTTRAGHRMKRGTGDAENFVGKMQQFVFNGNHFFEIAHSGKSSNIETNAAFEKPVSRVNHPVMFQTSAAYLITRLRLYDTFTMYLQLKTTQANGLILYSGGKHDFLALELSDGHLRYIFNVGNGPRVVLADTKARINDNRWHDVAVVRPALNQHILRVDDTASFDYLPDMKHAVHFDMSDRLYVGGIRESMYDGLPTQVESRHGFQGCVASVDLDGKVQNLLRQATQVPDNFRNVIVKGCRGPTLECTSDACENRGVCLQQWDSYTCDCDMTSFTGSLCADDSVSYNFGDDGGVIIYTFPEDRQPDTKRDTVALGFSTLQKDAVLVRINSRMSDDYLEMELVDGNMFVVYNMGTMDHPIGELFEKVNDGKYHVVRFTRDGPNSTIQVDDLAVQTKNPTGDQLNIFNNQAEVQIGGKREDSGKIMRPFNGLISGLVFNGIRILDLASKHDSQVHIERDVVLNTHPIEYSVTLLPPTKPVVVAPGDTVTSRMQSTMGSKTTSRFDRGDDIIFSGVDSNCPPEGGVDCSNAGVTPTDALIRPSSRGGPTPAALVPSTTPRMPQTTFEPVVPLEETSGEEPCDDDDIDCNDQSSGSDKLPERPVNKPQPTDDSIYFDTHTLTEKVPRRNHTGTGDQEWSSDDKTSTRRPRTTPEPLVIRENMTVAPPRKPLHRITTRAPVGQQTTPSKGGGHGYVTEVDPEPKRSSPQDRLKMNIGLIAGIAAGVILLLLLLAFALYKYKSRDEGTYKVDEGKNYGYEVCASGTAGSNSDTNGTTKCGGGMTPPSGKRKKKDVKEWYV</sequence>
<evidence type="ECO:0000259" key="11">
    <source>
        <dbReference type="PROSITE" id="PS50026"/>
    </source>
</evidence>
<dbReference type="InterPro" id="IPR013320">
    <property type="entry name" value="ConA-like_dom_sf"/>
</dbReference>
<feature type="region of interest" description="Disordered" evidence="8">
    <location>
        <begin position="675"/>
        <end position="703"/>
    </location>
</feature>
<dbReference type="GO" id="GO:0016020">
    <property type="term" value="C:membrane"/>
    <property type="evidence" value="ECO:0007669"/>
    <property type="project" value="UniProtKB-SubCell"/>
</dbReference>
<dbReference type="InterPro" id="IPR003585">
    <property type="entry name" value="Neurexin-like"/>
</dbReference>
<dbReference type="PROSITE" id="PS50025">
    <property type="entry name" value="LAM_G_DOMAIN"/>
    <property type="match status" value="2"/>
</dbReference>
<proteinExistence type="predicted"/>
<evidence type="ECO:0008006" key="14">
    <source>
        <dbReference type="Google" id="ProtNLM"/>
    </source>
</evidence>
<name>A0AAD9L077_RIDPI</name>
<dbReference type="PANTHER" id="PTHR15036:SF89">
    <property type="entry name" value="NEUREXIN 1, ISOFORM F"/>
    <property type="match status" value="1"/>
</dbReference>
<dbReference type="SMART" id="SM00282">
    <property type="entry name" value="LamG"/>
    <property type="match status" value="2"/>
</dbReference>
<dbReference type="InterPro" id="IPR027789">
    <property type="entry name" value="Syndecan/Neurexin_dom"/>
</dbReference>
<dbReference type="Gene3D" id="2.10.25.10">
    <property type="entry name" value="Laminin"/>
    <property type="match status" value="1"/>
</dbReference>
<feature type="domain" description="EGF-like" evidence="11">
    <location>
        <begin position="243"/>
        <end position="280"/>
    </location>
</feature>
<feature type="compositionally biased region" description="Polar residues" evidence="8">
    <location>
        <begin position="552"/>
        <end position="563"/>
    </location>
</feature>
<keyword evidence="6" id="KW-1015">Disulfide bond</keyword>
<feature type="region of interest" description="Disordered" evidence="8">
    <location>
        <begin position="763"/>
        <end position="794"/>
    </location>
</feature>
<dbReference type="AlphaFoldDB" id="A0AAD9L077"/>
<evidence type="ECO:0000256" key="7">
    <source>
        <dbReference type="PROSITE-ProRule" id="PRU00076"/>
    </source>
</evidence>
<evidence type="ECO:0000256" key="8">
    <source>
        <dbReference type="SAM" id="MobiDB-lite"/>
    </source>
</evidence>
<dbReference type="InterPro" id="IPR001791">
    <property type="entry name" value="Laminin_G"/>
</dbReference>
<dbReference type="Pfam" id="PF01034">
    <property type="entry name" value="Syndecan"/>
    <property type="match status" value="1"/>
</dbReference>
<dbReference type="Proteomes" id="UP001209878">
    <property type="component" value="Unassembled WGS sequence"/>
</dbReference>
<evidence type="ECO:0000256" key="9">
    <source>
        <dbReference type="SAM" id="Phobius"/>
    </source>
</evidence>
<keyword evidence="4 9" id="KW-1133">Transmembrane helix</keyword>
<dbReference type="FunFam" id="2.10.25.10:FF:000015">
    <property type="entry name" value="neurexin-1 isoform X1"/>
    <property type="match status" value="1"/>
</dbReference>
<evidence type="ECO:0000256" key="4">
    <source>
        <dbReference type="ARBA" id="ARBA00022989"/>
    </source>
</evidence>
<feature type="region of interest" description="Disordered" evidence="8">
    <location>
        <begin position="519"/>
        <end position="651"/>
    </location>
</feature>
<evidence type="ECO:0000259" key="10">
    <source>
        <dbReference type="PROSITE" id="PS50025"/>
    </source>
</evidence>
<feature type="domain" description="Laminin G" evidence="10">
    <location>
        <begin position="47"/>
        <end position="240"/>
    </location>
</feature>
<evidence type="ECO:0000256" key="2">
    <source>
        <dbReference type="ARBA" id="ARBA00022536"/>
    </source>
</evidence>
<evidence type="ECO:0000256" key="5">
    <source>
        <dbReference type="ARBA" id="ARBA00023136"/>
    </source>
</evidence>
<evidence type="ECO:0000256" key="6">
    <source>
        <dbReference type="ARBA" id="ARBA00023157"/>
    </source>
</evidence>
<keyword evidence="2 7" id="KW-0245">EGF-like domain</keyword>
<feature type="compositionally biased region" description="Acidic residues" evidence="8">
    <location>
        <begin position="572"/>
        <end position="585"/>
    </location>
</feature>
<evidence type="ECO:0000313" key="13">
    <source>
        <dbReference type="Proteomes" id="UP001209878"/>
    </source>
</evidence>
<gene>
    <name evidence="12" type="ORF">NP493_435g02047</name>
</gene>
<protein>
    <recommendedName>
        <fullName evidence="14">Neurexin</fullName>
    </recommendedName>
</protein>
<evidence type="ECO:0000313" key="12">
    <source>
        <dbReference type="EMBL" id="KAK2180621.1"/>
    </source>
</evidence>
<evidence type="ECO:0000256" key="3">
    <source>
        <dbReference type="ARBA" id="ARBA00022692"/>
    </source>
</evidence>
<dbReference type="PROSITE" id="PS50026">
    <property type="entry name" value="EGF_3"/>
    <property type="match status" value="1"/>
</dbReference>
<dbReference type="Gene3D" id="2.60.120.200">
    <property type="match status" value="2"/>
</dbReference>
<comment type="subcellular location">
    <subcellularLocation>
        <location evidence="1">Membrane</location>
        <topology evidence="1">Single-pass type I membrane protein</topology>
    </subcellularLocation>
</comment>
<feature type="transmembrane region" description="Helical" evidence="9">
    <location>
        <begin position="711"/>
        <end position="733"/>
    </location>
</feature>
<comment type="caution">
    <text evidence="12">The sequence shown here is derived from an EMBL/GenBank/DDBJ whole genome shotgun (WGS) entry which is preliminary data.</text>
</comment>